<keyword evidence="6" id="KW-0539">Nucleus</keyword>
<reference evidence="8" key="1">
    <citation type="journal article" date="2020" name="Stud. Mycol.">
        <title>101 Dothideomycetes genomes: a test case for predicting lifestyles and emergence of pathogens.</title>
        <authorList>
            <person name="Haridas S."/>
            <person name="Albert R."/>
            <person name="Binder M."/>
            <person name="Bloem J."/>
            <person name="Labutti K."/>
            <person name="Salamov A."/>
            <person name="Andreopoulos B."/>
            <person name="Baker S."/>
            <person name="Barry K."/>
            <person name="Bills G."/>
            <person name="Bluhm B."/>
            <person name="Cannon C."/>
            <person name="Castanera R."/>
            <person name="Culley D."/>
            <person name="Daum C."/>
            <person name="Ezra D."/>
            <person name="Gonzalez J."/>
            <person name="Henrissat B."/>
            <person name="Kuo A."/>
            <person name="Liang C."/>
            <person name="Lipzen A."/>
            <person name="Lutzoni F."/>
            <person name="Magnuson J."/>
            <person name="Mondo S."/>
            <person name="Nolan M."/>
            <person name="Ohm R."/>
            <person name="Pangilinan J."/>
            <person name="Park H.-J."/>
            <person name="Ramirez L."/>
            <person name="Alfaro M."/>
            <person name="Sun H."/>
            <person name="Tritt A."/>
            <person name="Yoshinaga Y."/>
            <person name="Zwiers L.-H."/>
            <person name="Turgeon B."/>
            <person name="Goodwin S."/>
            <person name="Spatafora J."/>
            <person name="Crous P."/>
            <person name="Grigoriev I."/>
        </authorList>
    </citation>
    <scope>NUCLEOTIDE SEQUENCE</scope>
    <source>
        <strain evidence="8">CBS 675.92</strain>
    </source>
</reference>
<keyword evidence="3" id="KW-0805">Transcription regulation</keyword>
<dbReference type="EMBL" id="ML977007">
    <property type="protein sequence ID" value="KAF1952825.1"/>
    <property type="molecule type" value="Genomic_DNA"/>
</dbReference>
<evidence type="ECO:0000256" key="6">
    <source>
        <dbReference type="ARBA" id="ARBA00023242"/>
    </source>
</evidence>
<gene>
    <name evidence="8" type="ORF">CC80DRAFT_537881</name>
</gene>
<evidence type="ECO:0000256" key="4">
    <source>
        <dbReference type="ARBA" id="ARBA00023125"/>
    </source>
</evidence>
<dbReference type="AlphaFoldDB" id="A0A6A5TJD3"/>
<evidence type="ECO:0000256" key="1">
    <source>
        <dbReference type="ARBA" id="ARBA00022723"/>
    </source>
</evidence>
<sequence length="492" mass="56016">MDPIPKNPRKRAKHTRSRLGCRVCRIRRIRCDNTHPTCLKCSSTGRKCEWYLGDSTSLCIIQRSPSNALSDDALENRFLDFFRQNTLYHLSGSCEIDFWTRIVLQVSEREPCVRYGLVALGSLHEAFQDEHFSDSRLFPHETQFGQYAWMYYIRAIELLNTHILVEGWNGVEVALLCCILCVGFEWLRGCYGVAEGHLQSGLTILNQWLEGKGPESGYVSYSSARADFMLSQIAPVFSRLALRARTFIATPVPCTALLVSEHRFPPVPALKDARDELYGILGQSCMNGTSYRSSTYPTWSATKETKQSQLLNLLSEWYDTRSMVFSSTNPDSVSLLISYTMIVIMVGTSLSTDQMQFDRYEDQFGLIVHLADILSSLNNSHSASVPIELVPILYYVALKCRHPLARRRAVSLISACGRRESPWDSDATARIVREVIAIEEEGVALVVEPSDVMPFARVNRLWVWTNLDNRKSDLKCRRQGDQHWTESRVVTW</sequence>
<dbReference type="PROSITE" id="PS50048">
    <property type="entry name" value="ZN2_CY6_FUNGAL_2"/>
    <property type="match status" value="1"/>
</dbReference>
<dbReference type="GO" id="GO:0008270">
    <property type="term" value="F:zinc ion binding"/>
    <property type="evidence" value="ECO:0007669"/>
    <property type="project" value="InterPro"/>
</dbReference>
<evidence type="ECO:0000313" key="9">
    <source>
        <dbReference type="Proteomes" id="UP000800035"/>
    </source>
</evidence>
<evidence type="ECO:0000259" key="7">
    <source>
        <dbReference type="PROSITE" id="PS50048"/>
    </source>
</evidence>
<dbReference type="SMART" id="SM00066">
    <property type="entry name" value="GAL4"/>
    <property type="match status" value="1"/>
</dbReference>
<keyword evidence="5" id="KW-0804">Transcription</keyword>
<organism evidence="8 9">
    <name type="scientific">Byssothecium circinans</name>
    <dbReference type="NCBI Taxonomy" id="147558"/>
    <lineage>
        <taxon>Eukaryota</taxon>
        <taxon>Fungi</taxon>
        <taxon>Dikarya</taxon>
        <taxon>Ascomycota</taxon>
        <taxon>Pezizomycotina</taxon>
        <taxon>Dothideomycetes</taxon>
        <taxon>Pleosporomycetidae</taxon>
        <taxon>Pleosporales</taxon>
        <taxon>Massarineae</taxon>
        <taxon>Massarinaceae</taxon>
        <taxon>Byssothecium</taxon>
    </lineage>
</organism>
<dbReference type="PANTHER" id="PTHR36206">
    <property type="entry name" value="ASPERCRYPTIN BIOSYNTHESIS CLUSTER-SPECIFIC TRANSCRIPTION REGULATOR ATNN-RELATED"/>
    <property type="match status" value="1"/>
</dbReference>
<dbReference type="Pfam" id="PF00172">
    <property type="entry name" value="Zn_clus"/>
    <property type="match status" value="1"/>
</dbReference>
<keyword evidence="9" id="KW-1185">Reference proteome</keyword>
<dbReference type="SUPFAM" id="SSF57701">
    <property type="entry name" value="Zn2/Cys6 DNA-binding domain"/>
    <property type="match status" value="1"/>
</dbReference>
<dbReference type="OrthoDB" id="2593732at2759"/>
<dbReference type="InterPro" id="IPR001138">
    <property type="entry name" value="Zn2Cys6_DnaBD"/>
</dbReference>
<keyword evidence="2" id="KW-0862">Zinc</keyword>
<feature type="domain" description="Zn(2)-C6 fungal-type" evidence="7">
    <location>
        <begin position="20"/>
        <end position="50"/>
    </location>
</feature>
<dbReference type="GO" id="GO:0003677">
    <property type="term" value="F:DNA binding"/>
    <property type="evidence" value="ECO:0007669"/>
    <property type="project" value="UniProtKB-KW"/>
</dbReference>
<proteinExistence type="predicted"/>
<keyword evidence="1" id="KW-0479">Metal-binding</keyword>
<dbReference type="InterPro" id="IPR052360">
    <property type="entry name" value="Transcr_Regulatory_Proteins"/>
</dbReference>
<name>A0A6A5TJD3_9PLEO</name>
<dbReference type="InterPro" id="IPR036864">
    <property type="entry name" value="Zn2-C6_fun-type_DNA-bd_sf"/>
</dbReference>
<dbReference type="PROSITE" id="PS00463">
    <property type="entry name" value="ZN2_CY6_FUNGAL_1"/>
    <property type="match status" value="1"/>
</dbReference>
<evidence type="ECO:0000256" key="2">
    <source>
        <dbReference type="ARBA" id="ARBA00022833"/>
    </source>
</evidence>
<evidence type="ECO:0000256" key="5">
    <source>
        <dbReference type="ARBA" id="ARBA00023163"/>
    </source>
</evidence>
<accession>A0A6A5TJD3</accession>
<dbReference type="Proteomes" id="UP000800035">
    <property type="component" value="Unassembled WGS sequence"/>
</dbReference>
<protein>
    <recommendedName>
        <fullName evidence="7">Zn(2)-C6 fungal-type domain-containing protein</fullName>
    </recommendedName>
</protein>
<dbReference type="GO" id="GO:0000981">
    <property type="term" value="F:DNA-binding transcription factor activity, RNA polymerase II-specific"/>
    <property type="evidence" value="ECO:0007669"/>
    <property type="project" value="InterPro"/>
</dbReference>
<dbReference type="PANTHER" id="PTHR36206:SF12">
    <property type="entry name" value="ASPERCRYPTIN BIOSYNTHESIS CLUSTER-SPECIFIC TRANSCRIPTION REGULATOR ATNN-RELATED"/>
    <property type="match status" value="1"/>
</dbReference>
<dbReference type="Pfam" id="PF11951">
    <property type="entry name" value="Fungal_trans_2"/>
    <property type="match status" value="1"/>
</dbReference>
<evidence type="ECO:0000313" key="8">
    <source>
        <dbReference type="EMBL" id="KAF1952825.1"/>
    </source>
</evidence>
<keyword evidence="4" id="KW-0238">DNA-binding</keyword>
<dbReference type="Gene3D" id="4.10.240.10">
    <property type="entry name" value="Zn(2)-C6 fungal-type DNA-binding domain"/>
    <property type="match status" value="1"/>
</dbReference>
<dbReference type="InterPro" id="IPR021858">
    <property type="entry name" value="Fun_TF"/>
</dbReference>
<evidence type="ECO:0000256" key="3">
    <source>
        <dbReference type="ARBA" id="ARBA00023015"/>
    </source>
</evidence>